<keyword evidence="1 3" id="KW-0853">WD repeat</keyword>
<dbReference type="InterPro" id="IPR001680">
    <property type="entry name" value="WD40_rpt"/>
</dbReference>
<dbReference type="PANTHER" id="PTHR19848">
    <property type="entry name" value="WD40 REPEAT PROTEIN"/>
    <property type="match status" value="1"/>
</dbReference>
<dbReference type="SMART" id="SM00320">
    <property type="entry name" value="WD40"/>
    <property type="match status" value="2"/>
</dbReference>
<dbReference type="EMBL" id="ML180308">
    <property type="protein sequence ID" value="THU77907.1"/>
    <property type="molecule type" value="Genomic_DNA"/>
</dbReference>
<gene>
    <name evidence="4" type="ORF">K435DRAFT_877244</name>
</gene>
<evidence type="ECO:0000256" key="1">
    <source>
        <dbReference type="ARBA" id="ARBA00022574"/>
    </source>
</evidence>
<dbReference type="Proteomes" id="UP000297245">
    <property type="component" value="Unassembled WGS sequence"/>
</dbReference>
<dbReference type="PROSITE" id="PS00678">
    <property type="entry name" value="WD_REPEATS_1"/>
    <property type="match status" value="1"/>
</dbReference>
<dbReference type="Pfam" id="PF00400">
    <property type="entry name" value="WD40"/>
    <property type="match status" value="2"/>
</dbReference>
<dbReference type="InterPro" id="IPR036322">
    <property type="entry name" value="WD40_repeat_dom_sf"/>
</dbReference>
<evidence type="ECO:0000313" key="4">
    <source>
        <dbReference type="EMBL" id="THU77907.1"/>
    </source>
</evidence>
<name>A0A4S8KQC6_DENBC</name>
<reference evidence="4 5" key="1">
    <citation type="journal article" date="2019" name="Nat. Ecol. Evol.">
        <title>Megaphylogeny resolves global patterns of mushroom evolution.</title>
        <authorList>
            <person name="Varga T."/>
            <person name="Krizsan K."/>
            <person name="Foldi C."/>
            <person name="Dima B."/>
            <person name="Sanchez-Garcia M."/>
            <person name="Sanchez-Ramirez S."/>
            <person name="Szollosi G.J."/>
            <person name="Szarkandi J.G."/>
            <person name="Papp V."/>
            <person name="Albert L."/>
            <person name="Andreopoulos W."/>
            <person name="Angelini C."/>
            <person name="Antonin V."/>
            <person name="Barry K.W."/>
            <person name="Bougher N.L."/>
            <person name="Buchanan P."/>
            <person name="Buyck B."/>
            <person name="Bense V."/>
            <person name="Catcheside P."/>
            <person name="Chovatia M."/>
            <person name="Cooper J."/>
            <person name="Damon W."/>
            <person name="Desjardin D."/>
            <person name="Finy P."/>
            <person name="Geml J."/>
            <person name="Haridas S."/>
            <person name="Hughes K."/>
            <person name="Justo A."/>
            <person name="Karasinski D."/>
            <person name="Kautmanova I."/>
            <person name="Kiss B."/>
            <person name="Kocsube S."/>
            <person name="Kotiranta H."/>
            <person name="LaButti K.M."/>
            <person name="Lechner B.E."/>
            <person name="Liimatainen K."/>
            <person name="Lipzen A."/>
            <person name="Lukacs Z."/>
            <person name="Mihaltcheva S."/>
            <person name="Morgado L.N."/>
            <person name="Niskanen T."/>
            <person name="Noordeloos M.E."/>
            <person name="Ohm R.A."/>
            <person name="Ortiz-Santana B."/>
            <person name="Ovrebo C."/>
            <person name="Racz N."/>
            <person name="Riley R."/>
            <person name="Savchenko A."/>
            <person name="Shiryaev A."/>
            <person name="Soop K."/>
            <person name="Spirin V."/>
            <person name="Szebenyi C."/>
            <person name="Tomsovsky M."/>
            <person name="Tulloss R.E."/>
            <person name="Uehling J."/>
            <person name="Grigoriev I.V."/>
            <person name="Vagvolgyi C."/>
            <person name="Papp T."/>
            <person name="Martin F.M."/>
            <person name="Miettinen O."/>
            <person name="Hibbett D.S."/>
            <person name="Nagy L.G."/>
        </authorList>
    </citation>
    <scope>NUCLEOTIDE SEQUENCE [LARGE SCALE GENOMIC DNA]</scope>
    <source>
        <strain evidence="4 5">CBS 962.96</strain>
    </source>
</reference>
<feature type="repeat" description="WD" evidence="3">
    <location>
        <begin position="22"/>
        <end position="63"/>
    </location>
</feature>
<dbReference type="InterPro" id="IPR019775">
    <property type="entry name" value="WD40_repeat_CS"/>
</dbReference>
<protein>
    <submittedName>
        <fullName evidence="4">WD40 repeat-like protein</fullName>
    </submittedName>
</protein>
<dbReference type="InterPro" id="IPR015943">
    <property type="entry name" value="WD40/YVTN_repeat-like_dom_sf"/>
</dbReference>
<keyword evidence="5" id="KW-1185">Reference proteome</keyword>
<dbReference type="OrthoDB" id="2615105at2759"/>
<dbReference type="PROSITE" id="PS50082">
    <property type="entry name" value="WD_REPEATS_2"/>
    <property type="match status" value="2"/>
</dbReference>
<dbReference type="PANTHER" id="PTHR19848:SF8">
    <property type="entry name" value="F-BOX AND WD REPEAT DOMAIN CONTAINING 7"/>
    <property type="match status" value="1"/>
</dbReference>
<keyword evidence="2" id="KW-0677">Repeat</keyword>
<feature type="repeat" description="WD" evidence="3">
    <location>
        <begin position="65"/>
        <end position="106"/>
    </location>
</feature>
<evidence type="ECO:0000256" key="3">
    <source>
        <dbReference type="PROSITE-ProRule" id="PRU00221"/>
    </source>
</evidence>
<accession>A0A4S8KQC6</accession>
<dbReference type="Gene3D" id="2.130.10.10">
    <property type="entry name" value="YVTN repeat-like/Quinoprotein amine dehydrogenase"/>
    <property type="match status" value="1"/>
</dbReference>
<dbReference type="AlphaFoldDB" id="A0A4S8KQC6"/>
<dbReference type="PROSITE" id="PS50294">
    <property type="entry name" value="WD_REPEATS_REGION"/>
    <property type="match status" value="2"/>
</dbReference>
<proteinExistence type="predicted"/>
<sequence length="149" mass="16448">MGWCQDGAVEVDEAGASLYGDDRHEQSTVQSVAYSLDGRHIVSGSDDNTVRIWDSQTGQPVGQSLQGHTGYVQSVAYSPDGRHTMSGSDDQTIKIWNSQTLQQSHTDWVQSMEYFPESRSHLQMHILPHNSPAILTLKAGYILSSILQT</sequence>
<organism evidence="4 5">
    <name type="scientific">Dendrothele bispora (strain CBS 962.96)</name>
    <dbReference type="NCBI Taxonomy" id="1314807"/>
    <lineage>
        <taxon>Eukaryota</taxon>
        <taxon>Fungi</taxon>
        <taxon>Dikarya</taxon>
        <taxon>Basidiomycota</taxon>
        <taxon>Agaricomycotina</taxon>
        <taxon>Agaricomycetes</taxon>
        <taxon>Agaricomycetidae</taxon>
        <taxon>Agaricales</taxon>
        <taxon>Agaricales incertae sedis</taxon>
        <taxon>Dendrothele</taxon>
    </lineage>
</organism>
<evidence type="ECO:0000313" key="5">
    <source>
        <dbReference type="Proteomes" id="UP000297245"/>
    </source>
</evidence>
<evidence type="ECO:0000256" key="2">
    <source>
        <dbReference type="ARBA" id="ARBA00022737"/>
    </source>
</evidence>
<dbReference type="SUPFAM" id="SSF50978">
    <property type="entry name" value="WD40 repeat-like"/>
    <property type="match status" value="1"/>
</dbReference>